<dbReference type="Proteomes" id="UP000053766">
    <property type="component" value="Unassembled WGS sequence"/>
</dbReference>
<reference evidence="4" key="2">
    <citation type="journal article" date="2016" name="Sci. Rep.">
        <title>Dictyocaulus viviparus genome, variome and transcriptome elucidate lungworm biology and support future intervention.</title>
        <authorList>
            <person name="McNulty S.N."/>
            <person name="Strube C."/>
            <person name="Rosa B.A."/>
            <person name="Martin J.C."/>
            <person name="Tyagi R."/>
            <person name="Choi Y.J."/>
            <person name="Wang Q."/>
            <person name="Hallsworth Pepin K."/>
            <person name="Zhang X."/>
            <person name="Ozersky P."/>
            <person name="Wilson R.K."/>
            <person name="Sternberg P.W."/>
            <person name="Gasser R.B."/>
            <person name="Mitreva M."/>
        </authorList>
    </citation>
    <scope>NUCLEOTIDE SEQUENCE [LARGE SCALE GENOMIC DNA]</scope>
    <source>
        <strain evidence="4">HannoverDv2000</strain>
    </source>
</reference>
<dbReference type="PANTHER" id="PTHR48051">
    <property type="match status" value="1"/>
</dbReference>
<evidence type="ECO:0000313" key="3">
    <source>
        <dbReference type="EMBL" id="KJH40996.1"/>
    </source>
</evidence>
<evidence type="ECO:0000256" key="2">
    <source>
        <dbReference type="ARBA" id="ARBA00022737"/>
    </source>
</evidence>
<dbReference type="OrthoDB" id="1394818at2759"/>
<dbReference type="InterPro" id="IPR001611">
    <property type="entry name" value="Leu-rich_rpt"/>
</dbReference>
<dbReference type="Pfam" id="PF00560">
    <property type="entry name" value="LRR_1"/>
    <property type="match status" value="2"/>
</dbReference>
<dbReference type="AlphaFoldDB" id="A0A0D8XEX6"/>
<dbReference type="Gene3D" id="3.80.10.10">
    <property type="entry name" value="Ribonuclease Inhibitor"/>
    <property type="match status" value="2"/>
</dbReference>
<dbReference type="InterPro" id="IPR003591">
    <property type="entry name" value="Leu-rich_rpt_typical-subtyp"/>
</dbReference>
<dbReference type="PRINTS" id="PR00019">
    <property type="entry name" value="LEURICHRPT"/>
</dbReference>
<dbReference type="SMART" id="SM00369">
    <property type="entry name" value="LRR_TYP"/>
    <property type="match status" value="5"/>
</dbReference>
<dbReference type="SUPFAM" id="SSF52058">
    <property type="entry name" value="L domain-like"/>
    <property type="match status" value="1"/>
</dbReference>
<proteinExistence type="predicted"/>
<dbReference type="Pfam" id="PF13855">
    <property type="entry name" value="LRR_8"/>
    <property type="match status" value="1"/>
</dbReference>
<evidence type="ECO:0000313" key="4">
    <source>
        <dbReference type="Proteomes" id="UP000053766"/>
    </source>
</evidence>
<organism evidence="3 4">
    <name type="scientific">Dictyocaulus viviparus</name>
    <name type="common">Bovine lungworm</name>
    <dbReference type="NCBI Taxonomy" id="29172"/>
    <lineage>
        <taxon>Eukaryota</taxon>
        <taxon>Metazoa</taxon>
        <taxon>Ecdysozoa</taxon>
        <taxon>Nematoda</taxon>
        <taxon>Chromadorea</taxon>
        <taxon>Rhabditida</taxon>
        <taxon>Rhabditina</taxon>
        <taxon>Rhabditomorpha</taxon>
        <taxon>Strongyloidea</taxon>
        <taxon>Metastrongylidae</taxon>
        <taxon>Dictyocaulus</taxon>
    </lineage>
</organism>
<keyword evidence="4" id="KW-1185">Reference proteome</keyword>
<dbReference type="SMART" id="SM00364">
    <property type="entry name" value="LRR_BAC"/>
    <property type="match status" value="6"/>
</dbReference>
<reference evidence="3 4" key="1">
    <citation type="submission" date="2013-11" db="EMBL/GenBank/DDBJ databases">
        <title>Draft genome of the bovine lungworm Dictyocaulus viviparus.</title>
        <authorList>
            <person name="Mitreva M."/>
        </authorList>
    </citation>
    <scope>NUCLEOTIDE SEQUENCE [LARGE SCALE GENOMIC DNA]</scope>
    <source>
        <strain evidence="3 4">HannoverDv2000</strain>
    </source>
</reference>
<dbReference type="PROSITE" id="PS51450">
    <property type="entry name" value="LRR"/>
    <property type="match status" value="2"/>
</dbReference>
<evidence type="ECO:0000256" key="1">
    <source>
        <dbReference type="ARBA" id="ARBA00022614"/>
    </source>
</evidence>
<keyword evidence="1" id="KW-0433">Leucine-rich repeat</keyword>
<dbReference type="PANTHER" id="PTHR48051:SF41">
    <property type="entry name" value="LEUCINE-RICH REPEAT-CONTAINING PROTEIN 40"/>
    <property type="match status" value="1"/>
</dbReference>
<keyword evidence="2" id="KW-0677">Repeat</keyword>
<dbReference type="InterPro" id="IPR032675">
    <property type="entry name" value="LRR_dom_sf"/>
</dbReference>
<dbReference type="EMBL" id="KN716936">
    <property type="protein sequence ID" value="KJH40996.1"/>
    <property type="molecule type" value="Genomic_DNA"/>
</dbReference>
<gene>
    <name evidence="3" type="ORF">DICVIV_13038</name>
</gene>
<sequence>MPVPIHLVFIDISHNNFDSLPDWICDLPQIDCLRINNNRLTHVPERLFNVQSIRFLCCENNRIKSLPNPSDELNLVSCVLYNNQLTELPVDFLRKCSRLRHLNLSFNRLTSLPAVNTNVEQNQLNTLRMSGNRLDETVVPILMKMKRLRTLDLSRNKLRYFDDSALGSLILLEELNLSSNELTALSSSIFSLPSLQVLKAHSNRIKLIPNLSLSHTLQLVDLSNNELGTCATNIATGTSLSLLDLTCNSALNFTSGTLRKSYKKPLALFDIGDQRHDRVEMGFSETSGIRNKLCIRRVHCGDVFGMIDGSSNYELPRKIQLMLKQSIMSKENDYNLSEILLEVHEMLGEPGERLGATAVLVGTHLEKLTEPVELDEEQYDQIRFAGGFVDEVNGKLR</sequence>
<accession>A0A0D8XEX6</accession>
<dbReference type="InterPro" id="IPR050216">
    <property type="entry name" value="LRR_domain-containing"/>
</dbReference>
<dbReference type="GO" id="GO:0005737">
    <property type="term" value="C:cytoplasm"/>
    <property type="evidence" value="ECO:0007669"/>
    <property type="project" value="TreeGrafter"/>
</dbReference>
<protein>
    <submittedName>
        <fullName evidence="3">Leucine Rich repeat-containing domain protein</fullName>
    </submittedName>
</protein>
<name>A0A0D8XEX6_DICVI</name>
<dbReference type="STRING" id="29172.A0A0D8XEX6"/>